<keyword evidence="1" id="KW-0732">Signal</keyword>
<feature type="signal peptide" evidence="1">
    <location>
        <begin position="1"/>
        <end position="18"/>
    </location>
</feature>
<dbReference type="Proteomes" id="UP000502287">
    <property type="component" value="Chromosome"/>
</dbReference>
<dbReference type="EMBL" id="RKQT01000001">
    <property type="protein sequence ID" value="RPE95728.1"/>
    <property type="molecule type" value="Genomic_DNA"/>
</dbReference>
<evidence type="ECO:0000313" key="4">
    <source>
        <dbReference type="Proteomes" id="UP000276901"/>
    </source>
</evidence>
<dbReference type="Proteomes" id="UP000276901">
    <property type="component" value="Unassembled WGS sequence"/>
</dbReference>
<keyword evidence="4" id="KW-1185">Reference proteome</keyword>
<feature type="chain" id="PRO_5042112135" evidence="1">
    <location>
        <begin position="19"/>
        <end position="121"/>
    </location>
</feature>
<protein>
    <submittedName>
        <fullName evidence="3">Uncharacterized protein YcfL</fullName>
    </submittedName>
</protein>
<dbReference type="Gene3D" id="2.60.40.3230">
    <property type="match status" value="1"/>
</dbReference>
<accession>A0AAE6X348</accession>
<dbReference type="CDD" id="cd09030">
    <property type="entry name" value="DUF1425"/>
    <property type="match status" value="1"/>
</dbReference>
<dbReference type="KEGG" id="fcl:A4G17_00055"/>
<evidence type="ECO:0000313" key="5">
    <source>
        <dbReference type="Proteomes" id="UP000502287"/>
    </source>
</evidence>
<gene>
    <name evidence="2" type="ORF">A4G17_00055</name>
    <name evidence="3" type="ORF">EDC49_0102</name>
</gene>
<evidence type="ECO:0000256" key="1">
    <source>
        <dbReference type="SAM" id="SignalP"/>
    </source>
</evidence>
<proteinExistence type="predicted"/>
<sequence>MKKLALIAFFGLCLTACSSKPVSYLPTGTQPIVNVEAPLSELLDVNTEPLVFKVKNRTEQPLKVAYKLFWYDKEGVTQTRDPDDRSPWLNFWLEPKANTEVPLTPPTAESVNYRVYLRNAR</sequence>
<dbReference type="InterPro" id="IPR038483">
    <property type="entry name" value="YcfL-like_sf"/>
</dbReference>
<dbReference type="EMBL" id="CP015029">
    <property type="protein sequence ID" value="QIM63950.1"/>
    <property type="molecule type" value="Genomic_DNA"/>
</dbReference>
<dbReference type="Pfam" id="PF07233">
    <property type="entry name" value="DUF1425"/>
    <property type="match status" value="1"/>
</dbReference>
<reference evidence="2 5" key="1">
    <citation type="submission" date="2016-03" db="EMBL/GenBank/DDBJ databases">
        <authorList>
            <person name="Hansen M.J."/>
            <person name="Bojesen A.M."/>
            <person name="Planet P."/>
        </authorList>
    </citation>
    <scope>NUCLEOTIDE SEQUENCE [LARGE SCALE GENOMIC DNA]</scope>
    <source>
        <strain evidence="2 5">HPA 21</strain>
    </source>
</reference>
<dbReference type="InterPro" id="IPR010824">
    <property type="entry name" value="DUF1425"/>
</dbReference>
<name>A0AAE6X348_9PAST</name>
<dbReference type="RefSeq" id="WP_123955666.1">
    <property type="nucleotide sequence ID" value="NZ_CP015029.1"/>
</dbReference>
<evidence type="ECO:0000313" key="2">
    <source>
        <dbReference type="EMBL" id="QIM63950.1"/>
    </source>
</evidence>
<evidence type="ECO:0000313" key="3">
    <source>
        <dbReference type="EMBL" id="RPE95728.1"/>
    </source>
</evidence>
<dbReference type="AlphaFoldDB" id="A0AAE6X348"/>
<organism evidence="2 5">
    <name type="scientific">Frederiksenia canicola</name>
    <dbReference type="NCBI Taxonomy" id="123824"/>
    <lineage>
        <taxon>Bacteria</taxon>
        <taxon>Pseudomonadati</taxon>
        <taxon>Pseudomonadota</taxon>
        <taxon>Gammaproteobacteria</taxon>
        <taxon>Pasteurellales</taxon>
        <taxon>Pasteurellaceae</taxon>
        <taxon>Frederiksenia</taxon>
    </lineage>
</organism>
<reference evidence="3 4" key="2">
    <citation type="submission" date="2018-11" db="EMBL/GenBank/DDBJ databases">
        <title>Genomic Encyclopedia of Type Strains, Phase IV (KMG-IV): sequencing the most valuable type-strain genomes for metagenomic binning, comparative biology and taxonomic classification.</title>
        <authorList>
            <person name="Goeker M."/>
        </authorList>
    </citation>
    <scope>NUCLEOTIDE SEQUENCE [LARGE SCALE GENOMIC DNA]</scope>
    <source>
        <strain evidence="3 4">DSM 25797</strain>
    </source>
</reference>